<dbReference type="AlphaFoldDB" id="A0A160T6F5"/>
<dbReference type="InterPro" id="IPR000253">
    <property type="entry name" value="FHA_dom"/>
</dbReference>
<dbReference type="Pfam" id="PF00498">
    <property type="entry name" value="FHA"/>
    <property type="match status" value="1"/>
</dbReference>
<evidence type="ECO:0000313" key="2">
    <source>
        <dbReference type="EMBL" id="CUS04838.2"/>
    </source>
</evidence>
<evidence type="ECO:0000313" key="3">
    <source>
        <dbReference type="Proteomes" id="UP000215027"/>
    </source>
</evidence>
<evidence type="ECO:0000259" key="1">
    <source>
        <dbReference type="PROSITE" id="PS50006"/>
    </source>
</evidence>
<dbReference type="PROSITE" id="PS50006">
    <property type="entry name" value="FHA_DOMAIN"/>
    <property type="match status" value="1"/>
</dbReference>
<feature type="domain" description="FHA" evidence="1">
    <location>
        <begin position="115"/>
        <end position="174"/>
    </location>
</feature>
<sequence>MVRKDDMSTNTCPNCNAPIVMGAAFCDNCGAPLNAVAPPVANTPDQCPNCGATVIVTDLFCDACGQALPAAPGYPQPGQRPADPPVSPAEALPQPRLLILPTGDALILPPHQDTYVIGRLDPVSGSFPDVDLVPFGGEEGGVSRRHAQISRHGDKYAIEDLNSVNYTFVNKQKIAVGMAHDLADGDEIRLGRVLMRFRTG</sequence>
<organism evidence="2 3">
    <name type="scientific">Candidatus Promineifilum breve</name>
    <dbReference type="NCBI Taxonomy" id="1806508"/>
    <lineage>
        <taxon>Bacteria</taxon>
        <taxon>Bacillati</taxon>
        <taxon>Chloroflexota</taxon>
        <taxon>Ardenticatenia</taxon>
        <taxon>Candidatus Promineifilales</taxon>
        <taxon>Candidatus Promineifilaceae</taxon>
        <taxon>Candidatus Promineifilum</taxon>
    </lineage>
</organism>
<proteinExistence type="predicted"/>
<dbReference type="SMART" id="SM00240">
    <property type="entry name" value="FHA"/>
    <property type="match status" value="1"/>
</dbReference>
<dbReference type="Gene3D" id="2.60.200.20">
    <property type="match status" value="1"/>
</dbReference>
<dbReference type="InterPro" id="IPR025874">
    <property type="entry name" value="DZR"/>
</dbReference>
<accession>A0A160T6F5</accession>
<dbReference type="CDD" id="cd00060">
    <property type="entry name" value="FHA"/>
    <property type="match status" value="1"/>
</dbReference>
<gene>
    <name evidence="2" type="ORF">CFX0092_A2960</name>
</gene>
<dbReference type="EMBL" id="LN890655">
    <property type="protein sequence ID" value="CUS04838.2"/>
    <property type="molecule type" value="Genomic_DNA"/>
</dbReference>
<dbReference type="Proteomes" id="UP000215027">
    <property type="component" value="Chromosome I"/>
</dbReference>
<name>A0A160T6F5_9CHLR</name>
<dbReference type="KEGG" id="pbf:CFX0092_A2960"/>
<protein>
    <submittedName>
        <fullName evidence="2">FHA domain containing protein</fullName>
    </submittedName>
</protein>
<reference evidence="2" key="1">
    <citation type="submission" date="2016-01" db="EMBL/GenBank/DDBJ databases">
        <authorList>
            <person name="Mcilroy J.S."/>
            <person name="Karst M S."/>
            <person name="Albertsen M."/>
        </authorList>
    </citation>
    <scope>NUCLEOTIDE SEQUENCE</scope>
    <source>
        <strain evidence="2">Cfx-K</strain>
    </source>
</reference>
<dbReference type="SUPFAM" id="SSF49879">
    <property type="entry name" value="SMAD/FHA domain"/>
    <property type="match status" value="1"/>
</dbReference>
<dbReference type="InterPro" id="IPR008984">
    <property type="entry name" value="SMAD_FHA_dom_sf"/>
</dbReference>
<keyword evidence="3" id="KW-1185">Reference proteome</keyword>
<dbReference type="Pfam" id="PF12773">
    <property type="entry name" value="DZR"/>
    <property type="match status" value="1"/>
</dbReference>